<feature type="domain" description="N-sulphoglucosamine sulphohydrolase C-terminal" evidence="4">
    <location>
        <begin position="433"/>
        <end position="499"/>
    </location>
</feature>
<dbReference type="GO" id="GO:0008484">
    <property type="term" value="F:sulfuric ester hydrolase activity"/>
    <property type="evidence" value="ECO:0007669"/>
    <property type="project" value="TreeGrafter"/>
</dbReference>
<dbReference type="GO" id="GO:0005737">
    <property type="term" value="C:cytoplasm"/>
    <property type="evidence" value="ECO:0007669"/>
    <property type="project" value="TreeGrafter"/>
</dbReference>
<dbReference type="GO" id="GO:0046872">
    <property type="term" value="F:metal ion binding"/>
    <property type="evidence" value="ECO:0007669"/>
    <property type="project" value="UniProtKB-KW"/>
</dbReference>
<protein>
    <submittedName>
        <fullName evidence="5">DUF4976 domain-containing protein</fullName>
    </submittedName>
</protein>
<dbReference type="InterPro" id="IPR032506">
    <property type="entry name" value="SGSH_C"/>
</dbReference>
<dbReference type="InterPro" id="IPR000917">
    <property type="entry name" value="Sulfatase_N"/>
</dbReference>
<dbReference type="Pfam" id="PF16347">
    <property type="entry name" value="SGSH_C"/>
    <property type="match status" value="1"/>
</dbReference>
<dbReference type="InterPro" id="IPR017850">
    <property type="entry name" value="Alkaline_phosphatase_core_sf"/>
</dbReference>
<evidence type="ECO:0000259" key="4">
    <source>
        <dbReference type="Pfam" id="PF16347"/>
    </source>
</evidence>
<sequence>MTASRSSLLSVSYSERGNDMKQPNLLLIQTDQQTAETLSLHGNPALRTPALEKLAQRGVVFEQAFCNYPACSPSRSSMMTGRYCSTLNLHANHMLINPAETSLPQVLKEHGYQTALIGKNHAFMTDEKQSYYPGGTPELSSTLHNVFDYVRLGDHGHMVDGYRDDPGAKAAHAWAVENCWNSPLGHGVNPAPLEKCGTYLLGETMVDYLERVRSGDKPFFTWLSFPDPHTPYQVPEPYASMIDPADVPMPPVDTLDGKPERVKVAHLMDAMDTADEALIRKVRAIHYGMIRFIDDTLEKIFAKLDELGLSDNTVIMFTSDHGDSMGAHGIIQKHNFFYDSFTHVPFIMSVPGYDGPRRTPHPVELVDVMPTLLEFAGVPVPPGCQGRSLVPFLLGDPAYAPRPFIVMESGEHGESPRESDIVLRPEHPFDERYFVWCAYRDAWLGKGKAIRTGEWKLCVYANGEGELYDLRQDPHELHNRIDDPACAQVRIELERKLMRWMMEKEDPLPLNTTVKVSMQSMKEKYGVAGQ</sequence>
<dbReference type="PANTHER" id="PTHR45953:SF1">
    <property type="entry name" value="IDURONATE 2-SULFATASE"/>
    <property type="match status" value="1"/>
</dbReference>
<feature type="domain" description="Sulfatase N-terminal" evidence="3">
    <location>
        <begin position="23"/>
        <end position="378"/>
    </location>
</feature>
<keyword evidence="2" id="KW-0378">Hydrolase</keyword>
<proteinExistence type="predicted"/>
<gene>
    <name evidence="5" type="ORF">EYB31_12090</name>
</gene>
<name>A0A4Q9DQU3_9BACL</name>
<organism evidence="5 6">
    <name type="scientific">Paenibacillus thalictri</name>
    <dbReference type="NCBI Taxonomy" id="2527873"/>
    <lineage>
        <taxon>Bacteria</taxon>
        <taxon>Bacillati</taxon>
        <taxon>Bacillota</taxon>
        <taxon>Bacilli</taxon>
        <taxon>Bacillales</taxon>
        <taxon>Paenibacillaceae</taxon>
        <taxon>Paenibacillus</taxon>
    </lineage>
</organism>
<dbReference type="PANTHER" id="PTHR45953">
    <property type="entry name" value="IDURONATE 2-SULFATASE"/>
    <property type="match status" value="1"/>
</dbReference>
<dbReference type="Pfam" id="PF00884">
    <property type="entry name" value="Sulfatase"/>
    <property type="match status" value="1"/>
</dbReference>
<dbReference type="Gene3D" id="3.40.720.10">
    <property type="entry name" value="Alkaline Phosphatase, subunit A"/>
    <property type="match status" value="1"/>
</dbReference>
<dbReference type="AlphaFoldDB" id="A0A4Q9DQU3"/>
<comment type="caution">
    <text evidence="5">The sequence shown here is derived from an EMBL/GenBank/DDBJ whole genome shotgun (WGS) entry which is preliminary data.</text>
</comment>
<dbReference type="SUPFAM" id="SSF53649">
    <property type="entry name" value="Alkaline phosphatase-like"/>
    <property type="match status" value="1"/>
</dbReference>
<evidence type="ECO:0000313" key="6">
    <source>
        <dbReference type="Proteomes" id="UP000293142"/>
    </source>
</evidence>
<evidence type="ECO:0000256" key="1">
    <source>
        <dbReference type="ARBA" id="ARBA00022723"/>
    </source>
</evidence>
<keyword evidence="6" id="KW-1185">Reference proteome</keyword>
<dbReference type="EMBL" id="SIRE01000008">
    <property type="protein sequence ID" value="TBL78964.1"/>
    <property type="molecule type" value="Genomic_DNA"/>
</dbReference>
<reference evidence="5 6" key="1">
    <citation type="submission" date="2019-02" db="EMBL/GenBank/DDBJ databases">
        <title>Paenibacillus sp. nov., isolated from surface-sterilized tissue of Thalictrum simplex L.</title>
        <authorList>
            <person name="Tuo L."/>
        </authorList>
    </citation>
    <scope>NUCLEOTIDE SEQUENCE [LARGE SCALE GENOMIC DNA]</scope>
    <source>
        <strain evidence="5 6">N2SHLJ1</strain>
    </source>
</reference>
<keyword evidence="1" id="KW-0479">Metal-binding</keyword>
<evidence type="ECO:0000259" key="3">
    <source>
        <dbReference type="Pfam" id="PF00884"/>
    </source>
</evidence>
<dbReference type="OrthoDB" id="9762324at2"/>
<evidence type="ECO:0000313" key="5">
    <source>
        <dbReference type="EMBL" id="TBL78964.1"/>
    </source>
</evidence>
<evidence type="ECO:0000256" key="2">
    <source>
        <dbReference type="ARBA" id="ARBA00022801"/>
    </source>
</evidence>
<dbReference type="Proteomes" id="UP000293142">
    <property type="component" value="Unassembled WGS sequence"/>
</dbReference>
<accession>A0A4Q9DQU3</accession>